<protein>
    <submittedName>
        <fullName evidence="1">Uncharacterized protein</fullName>
    </submittedName>
</protein>
<gene>
    <name evidence="1" type="ORF">WN51_09768</name>
</gene>
<dbReference type="Proteomes" id="UP000053105">
    <property type="component" value="Unassembled WGS sequence"/>
</dbReference>
<name>A0A0N1ITW5_9HYME</name>
<evidence type="ECO:0000313" key="2">
    <source>
        <dbReference type="Proteomes" id="UP000053105"/>
    </source>
</evidence>
<reference evidence="1 2" key="1">
    <citation type="submission" date="2015-07" db="EMBL/GenBank/DDBJ databases">
        <title>The genome of Melipona quadrifasciata.</title>
        <authorList>
            <person name="Pan H."/>
            <person name="Kapheim K."/>
        </authorList>
    </citation>
    <scope>NUCLEOTIDE SEQUENCE [LARGE SCALE GENOMIC DNA]</scope>
    <source>
        <strain evidence="1">0111107301</strain>
        <tissue evidence="1">Whole body</tissue>
    </source>
</reference>
<keyword evidence="2" id="KW-1185">Reference proteome</keyword>
<sequence length="111" mass="12599">MNWKVFSRKVDPLRASAGCLTSSDDNTEHWAIVCMLQRHVQPKESLAESPMVHRWKSPLAVESLRGRRAETRLSSYFTLLEYSPAYGENSVQSPGERVFLARDENSVLSSD</sequence>
<dbReference type="EMBL" id="KQ435732">
    <property type="protein sequence ID" value="KOX77444.1"/>
    <property type="molecule type" value="Genomic_DNA"/>
</dbReference>
<organism evidence="1 2">
    <name type="scientific">Melipona quadrifasciata</name>
    <dbReference type="NCBI Taxonomy" id="166423"/>
    <lineage>
        <taxon>Eukaryota</taxon>
        <taxon>Metazoa</taxon>
        <taxon>Ecdysozoa</taxon>
        <taxon>Arthropoda</taxon>
        <taxon>Hexapoda</taxon>
        <taxon>Insecta</taxon>
        <taxon>Pterygota</taxon>
        <taxon>Neoptera</taxon>
        <taxon>Endopterygota</taxon>
        <taxon>Hymenoptera</taxon>
        <taxon>Apocrita</taxon>
        <taxon>Aculeata</taxon>
        <taxon>Apoidea</taxon>
        <taxon>Anthophila</taxon>
        <taxon>Apidae</taxon>
        <taxon>Melipona</taxon>
    </lineage>
</organism>
<evidence type="ECO:0000313" key="1">
    <source>
        <dbReference type="EMBL" id="KOX77444.1"/>
    </source>
</evidence>
<dbReference type="AlphaFoldDB" id="A0A0N1ITW5"/>
<accession>A0A0N1ITW5</accession>
<proteinExistence type="predicted"/>